<dbReference type="STRING" id="1798513.A3A40_03525"/>
<feature type="region of interest" description="Disordered" evidence="1">
    <location>
        <begin position="1"/>
        <end position="55"/>
    </location>
</feature>
<dbReference type="Proteomes" id="UP000178427">
    <property type="component" value="Unassembled WGS sequence"/>
</dbReference>
<reference evidence="2 3" key="1">
    <citation type="journal article" date="2016" name="Nat. Commun.">
        <title>Thousands of microbial genomes shed light on interconnected biogeochemical processes in an aquifer system.</title>
        <authorList>
            <person name="Anantharaman K."/>
            <person name="Brown C.T."/>
            <person name="Hug L.A."/>
            <person name="Sharon I."/>
            <person name="Castelle C.J."/>
            <person name="Probst A.J."/>
            <person name="Thomas B.C."/>
            <person name="Singh A."/>
            <person name="Wilkins M.J."/>
            <person name="Karaoz U."/>
            <person name="Brodie E.L."/>
            <person name="Williams K.H."/>
            <person name="Hubbard S.S."/>
            <person name="Banfield J.F."/>
        </authorList>
    </citation>
    <scope>NUCLEOTIDE SEQUENCE [LARGE SCALE GENOMIC DNA]</scope>
</reference>
<proteinExistence type="predicted"/>
<feature type="compositionally biased region" description="Gly residues" evidence="1">
    <location>
        <begin position="1"/>
        <end position="10"/>
    </location>
</feature>
<dbReference type="EMBL" id="MFMA01000020">
    <property type="protein sequence ID" value="OGG73959.1"/>
    <property type="molecule type" value="Genomic_DNA"/>
</dbReference>
<evidence type="ECO:0000313" key="3">
    <source>
        <dbReference type="Proteomes" id="UP000178427"/>
    </source>
</evidence>
<dbReference type="AlphaFoldDB" id="A0A1F6EJY8"/>
<accession>A0A1F6EJY8</accession>
<sequence>MGTMGGGDGGNISKFPNRAARWRESAGFERKGTNLTATPQDPPQDEAVPEPLSEQERLDISKEMDEILTPIALRHPTWNITEEVIESKVGLLLIEANNNPAHLVPYLEYAAHNDVVQSREILILHLAAARAYLDLLELHKREDHPDL</sequence>
<evidence type="ECO:0000256" key="1">
    <source>
        <dbReference type="SAM" id="MobiDB-lite"/>
    </source>
</evidence>
<organism evidence="2 3">
    <name type="scientific">Candidatus Kaiserbacteria bacterium RIFCSPLOWO2_01_FULL_54_20</name>
    <dbReference type="NCBI Taxonomy" id="1798513"/>
    <lineage>
        <taxon>Bacteria</taxon>
        <taxon>Candidatus Kaiseribacteriota</taxon>
    </lineage>
</organism>
<comment type="caution">
    <text evidence="2">The sequence shown here is derived from an EMBL/GenBank/DDBJ whole genome shotgun (WGS) entry which is preliminary data.</text>
</comment>
<protein>
    <submittedName>
        <fullName evidence="2">Uncharacterized protein</fullName>
    </submittedName>
</protein>
<gene>
    <name evidence="2" type="ORF">A3A40_03525</name>
</gene>
<feature type="compositionally biased region" description="Basic and acidic residues" evidence="1">
    <location>
        <begin position="21"/>
        <end position="32"/>
    </location>
</feature>
<name>A0A1F6EJY8_9BACT</name>
<evidence type="ECO:0000313" key="2">
    <source>
        <dbReference type="EMBL" id="OGG73959.1"/>
    </source>
</evidence>